<evidence type="ECO:0000313" key="5">
    <source>
        <dbReference type="EMBL" id="PVG84594.1"/>
    </source>
</evidence>
<evidence type="ECO:0000313" key="6">
    <source>
        <dbReference type="Proteomes" id="UP000246018"/>
    </source>
</evidence>
<dbReference type="EMBL" id="QDGZ01000001">
    <property type="protein sequence ID" value="PVG84594.1"/>
    <property type="molecule type" value="Genomic_DNA"/>
</dbReference>
<dbReference type="Proteomes" id="UP000246018">
    <property type="component" value="Unassembled WGS sequence"/>
</dbReference>
<evidence type="ECO:0000259" key="4">
    <source>
        <dbReference type="PROSITE" id="PS50977"/>
    </source>
</evidence>
<dbReference type="InterPro" id="IPR041674">
    <property type="entry name" value="TetR_C_22"/>
</dbReference>
<dbReference type="PANTHER" id="PTHR30055:SF226">
    <property type="entry name" value="HTH-TYPE TRANSCRIPTIONAL REGULATOR PKSA"/>
    <property type="match status" value="1"/>
</dbReference>
<dbReference type="Pfam" id="PF00440">
    <property type="entry name" value="TetR_N"/>
    <property type="match status" value="1"/>
</dbReference>
<dbReference type="Gene3D" id="1.10.357.10">
    <property type="entry name" value="Tetracycline Repressor, domain 2"/>
    <property type="match status" value="1"/>
</dbReference>
<dbReference type="OrthoDB" id="5242390at2"/>
<protein>
    <recommendedName>
        <fullName evidence="4">HTH tetR-type domain-containing protein</fullName>
    </recommendedName>
</protein>
<dbReference type="InterPro" id="IPR050109">
    <property type="entry name" value="HTH-type_TetR-like_transc_reg"/>
</dbReference>
<reference evidence="5 6" key="1">
    <citation type="submission" date="2018-04" db="EMBL/GenBank/DDBJ databases">
        <title>Genome of Nocardioides gansuensis WSJ-1.</title>
        <authorList>
            <person name="Wu S."/>
            <person name="Wang G."/>
        </authorList>
    </citation>
    <scope>NUCLEOTIDE SEQUENCE [LARGE SCALE GENOMIC DNA]</scope>
    <source>
        <strain evidence="5 6">WSJ-1</strain>
    </source>
</reference>
<dbReference type="PROSITE" id="PS50977">
    <property type="entry name" value="HTH_TETR_2"/>
    <property type="match status" value="1"/>
</dbReference>
<evidence type="ECO:0000256" key="3">
    <source>
        <dbReference type="SAM" id="MobiDB-lite"/>
    </source>
</evidence>
<name>A0A2T8FFW5_9ACTN</name>
<keyword evidence="6" id="KW-1185">Reference proteome</keyword>
<sequence length="224" mass="24398">MDEDRGSEAEGFDPLVPAPAAATTRRTPQQRRSRQRVARILDAASALVLEGGVERLSTRRIAEVAGVPVASLYQYFGDKEDVLLALVDRDMAEMDAQVLQDLQGLANPSLGELVATAMRSFTKVYARRPAFVEIWMRGRTNPAIRQRGRDHNELIATTLHEYAAAAGLVPAGLSPKVPLLAVEVGDKVFQLAYENDIQGDPELVEEGIRMVTAYLAPYAAPTAV</sequence>
<dbReference type="RefSeq" id="WP_116570727.1">
    <property type="nucleotide sequence ID" value="NZ_QDGZ01000001.1"/>
</dbReference>
<organism evidence="5 6">
    <name type="scientific">Nocardioides gansuensis</name>
    <dbReference type="NCBI Taxonomy" id="2138300"/>
    <lineage>
        <taxon>Bacteria</taxon>
        <taxon>Bacillati</taxon>
        <taxon>Actinomycetota</taxon>
        <taxon>Actinomycetes</taxon>
        <taxon>Propionibacteriales</taxon>
        <taxon>Nocardioidaceae</taxon>
        <taxon>Nocardioides</taxon>
    </lineage>
</organism>
<dbReference type="SUPFAM" id="SSF46689">
    <property type="entry name" value="Homeodomain-like"/>
    <property type="match status" value="1"/>
</dbReference>
<feature type="compositionally biased region" description="Low complexity" evidence="3">
    <location>
        <begin position="18"/>
        <end position="27"/>
    </location>
</feature>
<dbReference type="InterPro" id="IPR001647">
    <property type="entry name" value="HTH_TetR"/>
</dbReference>
<dbReference type="InterPro" id="IPR009057">
    <property type="entry name" value="Homeodomain-like_sf"/>
</dbReference>
<dbReference type="PANTHER" id="PTHR30055">
    <property type="entry name" value="HTH-TYPE TRANSCRIPTIONAL REGULATOR RUTR"/>
    <property type="match status" value="1"/>
</dbReference>
<evidence type="ECO:0000256" key="1">
    <source>
        <dbReference type="ARBA" id="ARBA00023125"/>
    </source>
</evidence>
<feature type="domain" description="HTH tetR-type" evidence="4">
    <location>
        <begin position="34"/>
        <end position="94"/>
    </location>
</feature>
<dbReference type="AlphaFoldDB" id="A0A2T8FFW5"/>
<dbReference type="PRINTS" id="PR00455">
    <property type="entry name" value="HTHTETR"/>
</dbReference>
<feature type="region of interest" description="Disordered" evidence="3">
    <location>
        <begin position="1"/>
        <end position="34"/>
    </location>
</feature>
<evidence type="ECO:0000256" key="2">
    <source>
        <dbReference type="PROSITE-ProRule" id="PRU00335"/>
    </source>
</evidence>
<dbReference type="GO" id="GO:0000976">
    <property type="term" value="F:transcription cis-regulatory region binding"/>
    <property type="evidence" value="ECO:0007669"/>
    <property type="project" value="TreeGrafter"/>
</dbReference>
<dbReference type="GO" id="GO:0003700">
    <property type="term" value="F:DNA-binding transcription factor activity"/>
    <property type="evidence" value="ECO:0007669"/>
    <property type="project" value="TreeGrafter"/>
</dbReference>
<feature type="DNA-binding region" description="H-T-H motif" evidence="2">
    <location>
        <begin position="57"/>
        <end position="76"/>
    </location>
</feature>
<keyword evidence="1 2" id="KW-0238">DNA-binding</keyword>
<gene>
    <name evidence="5" type="ORF">DDE18_03060</name>
</gene>
<proteinExistence type="predicted"/>
<comment type="caution">
    <text evidence="5">The sequence shown here is derived from an EMBL/GenBank/DDBJ whole genome shotgun (WGS) entry which is preliminary data.</text>
</comment>
<dbReference type="Pfam" id="PF17928">
    <property type="entry name" value="TetR_C_22"/>
    <property type="match status" value="1"/>
</dbReference>
<accession>A0A2T8FFW5</accession>